<keyword evidence="2" id="KW-0378">Hydrolase</keyword>
<dbReference type="GO" id="GO:0016787">
    <property type="term" value="F:hydrolase activity"/>
    <property type="evidence" value="ECO:0007669"/>
    <property type="project" value="UniProtKB-KW"/>
</dbReference>
<dbReference type="Pfam" id="PF22590">
    <property type="entry name" value="Cas3-like_C_2"/>
    <property type="match status" value="1"/>
</dbReference>
<dbReference type="PANTHER" id="PTHR47957">
    <property type="entry name" value="ATP-DEPENDENT HELICASE HRQ1"/>
    <property type="match status" value="1"/>
</dbReference>
<reference evidence="7" key="1">
    <citation type="journal article" date="2020" name="mSystems">
        <title>Genome- and Community-Level Interaction Insights into Carbon Utilization and Element Cycling Functions of Hydrothermarchaeota in Hydrothermal Sediment.</title>
        <authorList>
            <person name="Zhou Z."/>
            <person name="Liu Y."/>
            <person name="Xu W."/>
            <person name="Pan J."/>
            <person name="Luo Z.H."/>
            <person name="Li M."/>
        </authorList>
    </citation>
    <scope>NUCLEOTIDE SEQUENCE [LARGE SCALE GENOMIC DNA]</scope>
    <source>
        <strain evidence="7">SpSt-27</strain>
    </source>
</reference>
<organism evidence="7">
    <name type="scientific">Ignisphaera aggregans</name>
    <dbReference type="NCBI Taxonomy" id="334771"/>
    <lineage>
        <taxon>Archaea</taxon>
        <taxon>Thermoproteota</taxon>
        <taxon>Thermoprotei</taxon>
        <taxon>Desulfurococcales</taxon>
        <taxon>Desulfurococcaceae</taxon>
        <taxon>Ignisphaera</taxon>
    </lineage>
</organism>
<evidence type="ECO:0000256" key="2">
    <source>
        <dbReference type="ARBA" id="ARBA00022801"/>
    </source>
</evidence>
<evidence type="ECO:0000256" key="4">
    <source>
        <dbReference type="ARBA" id="ARBA00022840"/>
    </source>
</evidence>
<keyword evidence="3" id="KW-0347">Helicase</keyword>
<proteinExistence type="predicted"/>
<dbReference type="GO" id="GO:0003676">
    <property type="term" value="F:nucleic acid binding"/>
    <property type="evidence" value="ECO:0007669"/>
    <property type="project" value="InterPro"/>
</dbReference>
<dbReference type="SMART" id="SM00487">
    <property type="entry name" value="DEXDc"/>
    <property type="match status" value="1"/>
</dbReference>
<accession>A0A7J2TAL2</accession>
<dbReference type="Pfam" id="PF00270">
    <property type="entry name" value="DEAD"/>
    <property type="match status" value="1"/>
</dbReference>
<evidence type="ECO:0000256" key="3">
    <source>
        <dbReference type="ARBA" id="ARBA00022806"/>
    </source>
</evidence>
<dbReference type="EMBL" id="DSLL01000025">
    <property type="protein sequence ID" value="HEH31022.1"/>
    <property type="molecule type" value="Genomic_DNA"/>
</dbReference>
<dbReference type="PROSITE" id="PS51192">
    <property type="entry name" value="HELICASE_ATP_BIND_1"/>
    <property type="match status" value="1"/>
</dbReference>
<dbReference type="SMART" id="SM00490">
    <property type="entry name" value="HELICc"/>
    <property type="match status" value="1"/>
</dbReference>
<dbReference type="Gene3D" id="3.40.50.300">
    <property type="entry name" value="P-loop containing nucleotide triphosphate hydrolases"/>
    <property type="match status" value="2"/>
</dbReference>
<sequence length="662" mass="76283">MITPNVEDVARVIISKRIGKNINEIKLYDHQLKMFSAFDNLVNGNKRVVFLKAPCGSGKTEAFVVPYLAQFILKDIRVPKFIYTLPTQTLIHNMKTRLSSYLQMLGDHYEEFKKYSDGLEPEVEHGLDLDPKYLVPRFTIATYDVLMYAWFSRRTIPWRPFTTRGAILSSIIVFDEAHLIQDLYFYSQHLFTKFIEVLAIAGVPVVVSSATLPDEVVNNVKDSLGSEIEVIDASVYGKGKLSVIEFPQHNEVVQIKAAIDKLYEIVMGGVKESKDILIVVNSVKVAFEIYYNLKERIKNSGGEIIEVYDFDFLSKQIEKQDSRHRAFICLLHGRLSAGVRARREGLFEILRSKKNELKQKGIEKKWSIVVVATQVAEVGIDYSFDIVITEIAPLTAVIQRLMRAGREERQEAKAYVLPPITIEESERIPSYTIYGRELIDYSLTNCSRLVNGNLNDIAFLTSITNDEYRKIREFSERYESIVEFRKKAENLLFTSLYLPPLASSVQRNIMSSFKARLGEYVYLYVLHEKIEGSPIDEVKKVELLLNKMDKEDIVKGAIRFNIRIHKGEMKHYVVEIPREALWYVGEDMHIIYISSFEQESKIRGAVSLKSLRLRAENGRIVTSFSSLEEIYGKILVLRYIPDLKPEHGLIKYDYERIYITVR</sequence>
<keyword evidence="4" id="KW-0067">ATP-binding</keyword>
<dbReference type="GO" id="GO:0051607">
    <property type="term" value="P:defense response to virus"/>
    <property type="evidence" value="ECO:0007669"/>
    <property type="project" value="UniProtKB-KW"/>
</dbReference>
<evidence type="ECO:0000256" key="1">
    <source>
        <dbReference type="ARBA" id="ARBA00022741"/>
    </source>
</evidence>
<dbReference type="GO" id="GO:0043138">
    <property type="term" value="F:3'-5' DNA helicase activity"/>
    <property type="evidence" value="ECO:0007669"/>
    <property type="project" value="TreeGrafter"/>
</dbReference>
<dbReference type="InterPro" id="IPR011545">
    <property type="entry name" value="DEAD/DEAH_box_helicase_dom"/>
</dbReference>
<dbReference type="GO" id="GO:0005524">
    <property type="term" value="F:ATP binding"/>
    <property type="evidence" value="ECO:0007669"/>
    <property type="project" value="UniProtKB-KW"/>
</dbReference>
<evidence type="ECO:0000313" key="7">
    <source>
        <dbReference type="EMBL" id="HEH31022.1"/>
    </source>
</evidence>
<dbReference type="InterPro" id="IPR001650">
    <property type="entry name" value="Helicase_C-like"/>
</dbReference>
<name>A0A7J2TAL2_9CREN</name>
<protein>
    <submittedName>
        <fullName evidence="7">CRISPR-associated helicase Cas3</fullName>
    </submittedName>
</protein>
<dbReference type="GO" id="GO:0006289">
    <property type="term" value="P:nucleotide-excision repair"/>
    <property type="evidence" value="ECO:0007669"/>
    <property type="project" value="TreeGrafter"/>
</dbReference>
<dbReference type="InterPro" id="IPR014001">
    <property type="entry name" value="Helicase_ATP-bd"/>
</dbReference>
<evidence type="ECO:0000259" key="6">
    <source>
        <dbReference type="PROSITE" id="PS51192"/>
    </source>
</evidence>
<dbReference type="NCBIfam" id="TIGR01587">
    <property type="entry name" value="cas3_core"/>
    <property type="match status" value="1"/>
</dbReference>
<dbReference type="SUPFAM" id="SSF52540">
    <property type="entry name" value="P-loop containing nucleoside triphosphate hydrolases"/>
    <property type="match status" value="1"/>
</dbReference>
<dbReference type="InterPro" id="IPR027417">
    <property type="entry name" value="P-loop_NTPase"/>
</dbReference>
<keyword evidence="5" id="KW-0051">Antiviral defense</keyword>
<dbReference type="PANTHER" id="PTHR47957:SF3">
    <property type="entry name" value="ATP-DEPENDENT HELICASE HRQ1"/>
    <property type="match status" value="1"/>
</dbReference>
<dbReference type="GO" id="GO:0036297">
    <property type="term" value="P:interstrand cross-link repair"/>
    <property type="evidence" value="ECO:0007669"/>
    <property type="project" value="TreeGrafter"/>
</dbReference>
<dbReference type="InterPro" id="IPR054712">
    <property type="entry name" value="Cas3-like_dom"/>
</dbReference>
<dbReference type="AlphaFoldDB" id="A0A7J2TAL2"/>
<dbReference type="InterPro" id="IPR006474">
    <property type="entry name" value="Helicase_Cas3_CRISPR-ass_core"/>
</dbReference>
<evidence type="ECO:0000256" key="5">
    <source>
        <dbReference type="ARBA" id="ARBA00023118"/>
    </source>
</evidence>
<feature type="domain" description="Helicase ATP-binding" evidence="6">
    <location>
        <begin position="40"/>
        <end position="230"/>
    </location>
</feature>
<gene>
    <name evidence="7" type="primary">cas3</name>
    <name evidence="7" type="ORF">ENP99_02765</name>
</gene>
<comment type="caution">
    <text evidence="7">The sequence shown here is derived from an EMBL/GenBank/DDBJ whole genome shotgun (WGS) entry which is preliminary data.</text>
</comment>
<keyword evidence="1" id="KW-0547">Nucleotide-binding</keyword>